<protein>
    <recommendedName>
        <fullName evidence="2">protein-tyrosine-phosphatase</fullName>
        <ecNumber evidence="2">3.1.3.48</ecNumber>
    </recommendedName>
</protein>
<feature type="compositionally biased region" description="Basic and acidic residues" evidence="5">
    <location>
        <begin position="525"/>
        <end position="542"/>
    </location>
</feature>
<feature type="region of interest" description="Disordered" evidence="5">
    <location>
        <begin position="659"/>
        <end position="684"/>
    </location>
</feature>
<evidence type="ECO:0000256" key="4">
    <source>
        <dbReference type="ARBA" id="ARBA00022912"/>
    </source>
</evidence>
<feature type="region of interest" description="Disordered" evidence="5">
    <location>
        <begin position="138"/>
        <end position="174"/>
    </location>
</feature>
<feature type="compositionally biased region" description="Basic and acidic residues" evidence="5">
    <location>
        <begin position="673"/>
        <end position="684"/>
    </location>
</feature>
<evidence type="ECO:0000313" key="8">
    <source>
        <dbReference type="EMBL" id="JAI59476.1"/>
    </source>
</evidence>
<dbReference type="GO" id="GO:0004725">
    <property type="term" value="F:protein tyrosine phosphatase activity"/>
    <property type="evidence" value="ECO:0007669"/>
    <property type="project" value="UniProtKB-EC"/>
</dbReference>
<dbReference type="GO" id="GO:0048666">
    <property type="term" value="P:neuron development"/>
    <property type="evidence" value="ECO:0007669"/>
    <property type="project" value="UniProtKB-ARBA"/>
</dbReference>
<dbReference type="InterPro" id="IPR029021">
    <property type="entry name" value="Prot-tyrosine_phosphatase-like"/>
</dbReference>
<feature type="region of interest" description="Disordered" evidence="5">
    <location>
        <begin position="400"/>
        <end position="426"/>
    </location>
</feature>
<dbReference type="PANTHER" id="PTHR19134">
    <property type="entry name" value="RECEPTOR-TYPE TYROSINE-PROTEIN PHOSPHATASE"/>
    <property type="match status" value="1"/>
</dbReference>
<organism evidence="8">
    <name type="scientific">Scylla olivacea</name>
    <name type="common">Orange mud crab</name>
    <name type="synonym">Cancer olivacea</name>
    <dbReference type="NCBI Taxonomy" id="85551"/>
    <lineage>
        <taxon>Eukaryota</taxon>
        <taxon>Metazoa</taxon>
        <taxon>Ecdysozoa</taxon>
        <taxon>Arthropoda</taxon>
        <taxon>Crustacea</taxon>
        <taxon>Multicrustacea</taxon>
        <taxon>Malacostraca</taxon>
        <taxon>Eumalacostraca</taxon>
        <taxon>Eucarida</taxon>
        <taxon>Decapoda</taxon>
        <taxon>Pleocyemata</taxon>
        <taxon>Brachyura</taxon>
        <taxon>Eubrachyura</taxon>
        <taxon>Portunoidea</taxon>
        <taxon>Portunidae</taxon>
        <taxon>Portuninae</taxon>
        <taxon>Scylla</taxon>
    </lineage>
</organism>
<dbReference type="Gene3D" id="3.90.190.10">
    <property type="entry name" value="Protein tyrosine phosphatase superfamily"/>
    <property type="match status" value="2"/>
</dbReference>
<dbReference type="InterPro" id="IPR000387">
    <property type="entry name" value="Tyr_Pase_dom"/>
</dbReference>
<dbReference type="SMART" id="SM00404">
    <property type="entry name" value="PTPc_motif"/>
    <property type="match status" value="1"/>
</dbReference>
<feature type="domain" description="Tyrosine specific protein phosphatases" evidence="7">
    <location>
        <begin position="631"/>
        <end position="716"/>
    </location>
</feature>
<evidence type="ECO:0000256" key="3">
    <source>
        <dbReference type="ARBA" id="ARBA00022801"/>
    </source>
</evidence>
<dbReference type="PRINTS" id="PR00700">
    <property type="entry name" value="PRTYPHPHTASE"/>
</dbReference>
<feature type="compositionally biased region" description="Basic and acidic residues" evidence="5">
    <location>
        <begin position="481"/>
        <end position="494"/>
    </location>
</feature>
<feature type="region of interest" description="Disordered" evidence="5">
    <location>
        <begin position="802"/>
        <end position="827"/>
    </location>
</feature>
<dbReference type="SMART" id="SM00194">
    <property type="entry name" value="PTPc"/>
    <property type="match status" value="1"/>
</dbReference>
<dbReference type="PANTHER" id="PTHR19134:SF562">
    <property type="entry name" value="PROTEIN-TYROSINE-PHOSPHATASE"/>
    <property type="match status" value="1"/>
</dbReference>
<evidence type="ECO:0000259" key="6">
    <source>
        <dbReference type="PROSITE" id="PS50055"/>
    </source>
</evidence>
<keyword evidence="3" id="KW-0378">Hydrolase</keyword>
<dbReference type="AlphaFoldDB" id="A0A0P4VUK5"/>
<dbReference type="Pfam" id="PF00102">
    <property type="entry name" value="Y_phosphatase"/>
    <property type="match status" value="1"/>
</dbReference>
<feature type="domain" description="Tyrosine-protein phosphatase" evidence="6">
    <location>
        <begin position="255"/>
        <end position="725"/>
    </location>
</feature>
<feature type="compositionally biased region" description="Basic and acidic residues" evidence="5">
    <location>
        <begin position="447"/>
        <end position="465"/>
    </location>
</feature>
<dbReference type="InterPro" id="IPR000242">
    <property type="entry name" value="PTP_cat"/>
</dbReference>
<feature type="compositionally biased region" description="Basic residues" evidence="5">
    <location>
        <begin position="466"/>
        <end position="475"/>
    </location>
</feature>
<evidence type="ECO:0000256" key="1">
    <source>
        <dbReference type="ARBA" id="ARBA00009580"/>
    </source>
</evidence>
<dbReference type="EC" id="3.1.3.48" evidence="2"/>
<evidence type="ECO:0000256" key="2">
    <source>
        <dbReference type="ARBA" id="ARBA00013064"/>
    </source>
</evidence>
<accession>A0A0P4VUK5</accession>
<sequence length="827" mass="94832">MAFTLPTLKLNSYIIELYIKTKTYEQNLHIISFYVFICITVTYKRDKFFLQVLHEAQDKDGGSNRDNTGSAMGHHLIWLVCKMMTLVACNINLNIMLKPSLILKVPFLLPTVSLRRSALQVPRIWSFIQLTQPRLGMKRNRPNSCEGAADSLGKSCKKPSRNPRDGSQVGSHKKAAAAAKVGRSRFFKIQEELKSDRMARERRRTLAEDLILSLHYMKHDAEVRCFPDHAADHFSLPVNLLEKYLTYSFHPSNTLRREFQQLRESRPALPTTAALRPSNASKNRSPHIVAGDQYRCVLRPVTQRNRRGNSVWDILHRAQLEDYINATVINTGYHEFIATPHPEPATVSDFWRMVVQTRASAVVMFQATRADLTEFPRYWPTIGEERVFLGTTTPIVVTRAPPEPVYSSHTAAEEAEGMGKGDSKVGEMDTAGYVNLLKNAWMKENEDTRISGKSTGECKGDEKQQRLHGHTKRPSSKCAAGRREAGEGAEERRGYQLGQGRKTDGRRVREANEEKYQRRTRRKATTRDEFKEGKGGDQRFQEGETAVEDWEKDSGKVEHYQWKEEKERVIVEQAQGSPHYFLSRLYLWVGGSSCSGRRLIPHFHFPGGLRDPGAVLHLLHAVLYNQSVVTGPVVVHCPDGADLSGVFMALARLVQQEVNRRREEDEEREEEEDGKKKDKEEEGSKIMNGRSVNVYEAVSHVRRYLPCAVRQLTSYRFLYQCMHTFLTSPPDMFGFWVVRRPLLDARLTALRPYSTKKLLRRVQKEYPNLLQSRESYKQDTEEGSDLRVTLFQEVIRRVQKEMRGGSREKNSRREEGWTEKGLDVGCE</sequence>
<dbReference type="InterPro" id="IPR003595">
    <property type="entry name" value="Tyr_Pase_cat"/>
</dbReference>
<name>A0A0P4VUK5_SCYOL</name>
<dbReference type="SUPFAM" id="SSF52799">
    <property type="entry name" value="(Phosphotyrosine protein) phosphatases II"/>
    <property type="match status" value="2"/>
</dbReference>
<feature type="compositionally biased region" description="Basic and acidic residues" evidence="5">
    <location>
        <begin position="501"/>
        <end position="517"/>
    </location>
</feature>
<dbReference type="EMBL" id="GDRN01095664">
    <property type="protein sequence ID" value="JAI59476.1"/>
    <property type="molecule type" value="Transcribed_RNA"/>
</dbReference>
<proteinExistence type="inferred from homology"/>
<comment type="similarity">
    <text evidence="1">Belongs to the protein-tyrosine phosphatase family.</text>
</comment>
<evidence type="ECO:0000259" key="7">
    <source>
        <dbReference type="PROSITE" id="PS50056"/>
    </source>
</evidence>
<dbReference type="PROSITE" id="PS50055">
    <property type="entry name" value="TYR_PHOSPHATASE_PTP"/>
    <property type="match status" value="1"/>
</dbReference>
<reference evidence="8" key="1">
    <citation type="submission" date="2015-09" db="EMBL/GenBank/DDBJ databases">
        <title>Scylla olivacea transcriptome.</title>
        <authorList>
            <person name="Ikhwanuddin M."/>
        </authorList>
    </citation>
    <scope>NUCLEOTIDE SEQUENCE</scope>
</reference>
<feature type="region of interest" description="Disordered" evidence="5">
    <location>
        <begin position="447"/>
        <end position="544"/>
    </location>
</feature>
<dbReference type="InterPro" id="IPR050348">
    <property type="entry name" value="Protein-Tyr_Phosphatase"/>
</dbReference>
<dbReference type="PROSITE" id="PS50056">
    <property type="entry name" value="TYR_PHOSPHATASE_2"/>
    <property type="match status" value="1"/>
</dbReference>
<keyword evidence="4" id="KW-0904">Protein phosphatase</keyword>
<feature type="compositionally biased region" description="Basic and acidic residues" evidence="5">
    <location>
        <begin position="417"/>
        <end position="426"/>
    </location>
</feature>
<evidence type="ECO:0000256" key="5">
    <source>
        <dbReference type="SAM" id="MobiDB-lite"/>
    </source>
</evidence>